<organism evidence="1 2">
    <name type="scientific">Hominiventricola filiformis</name>
    <dbReference type="NCBI Taxonomy" id="2885352"/>
    <lineage>
        <taxon>Bacteria</taxon>
        <taxon>Bacillati</taxon>
        <taxon>Bacillota</taxon>
        <taxon>Clostridia</taxon>
        <taxon>Lachnospirales</taxon>
        <taxon>Lachnospiraceae</taxon>
        <taxon>Hominiventricola</taxon>
    </lineage>
</organism>
<sequence length="233" mass="27021">MNVKEIWHKIKAIPVIGRTYEKYIGSKKVAYIENKCREELVKDGEKYIELVENTLKNSGALYYVYAGTLLGLTREGKFISWDLDIDYAVVITQDFPWSKLEGLMNKSGFKKTREFVFEGSVKEQSYAVGKMNIDFFGQFYEDTHMIQYSFEYIPNCEYNDENERSVYLVTLPKVVETKKIRMGNVSVSVPVNSEELLAAIYNEDWRIPNPNWKSNSGKCTTLLKNKVAHQMIL</sequence>
<reference evidence="1 2" key="1">
    <citation type="submission" date="2021-10" db="EMBL/GenBank/DDBJ databases">
        <title>Anaerobic single-cell dispensing facilitates the cultivation of human gut bacteria.</title>
        <authorList>
            <person name="Afrizal A."/>
        </authorList>
    </citation>
    <scope>NUCLEOTIDE SEQUENCE [LARGE SCALE GENOMIC DNA]</scope>
    <source>
        <strain evidence="1 2">CLA-AA-H276</strain>
    </source>
</reference>
<dbReference type="InterPro" id="IPR052613">
    <property type="entry name" value="LicD_transferase"/>
</dbReference>
<name>A0AAE3A619_9FIRM</name>
<keyword evidence="2" id="KW-1185">Reference proteome</keyword>
<dbReference type="GO" id="GO:0009100">
    <property type="term" value="P:glycoprotein metabolic process"/>
    <property type="evidence" value="ECO:0007669"/>
    <property type="project" value="UniProtKB-ARBA"/>
</dbReference>
<accession>A0AAE3A619</accession>
<dbReference type="PANTHER" id="PTHR13627:SF31">
    <property type="entry name" value="RIBITOL 5-PHOSPHATE TRANSFERASE FKRP"/>
    <property type="match status" value="1"/>
</dbReference>
<protein>
    <submittedName>
        <fullName evidence="1">LicD family protein</fullName>
    </submittedName>
</protein>
<dbReference type="Proteomes" id="UP001198220">
    <property type="component" value="Unassembled WGS sequence"/>
</dbReference>
<dbReference type="AlphaFoldDB" id="A0AAE3A619"/>
<evidence type="ECO:0000313" key="2">
    <source>
        <dbReference type="Proteomes" id="UP001198220"/>
    </source>
</evidence>
<dbReference type="EMBL" id="JAJEPS010000002">
    <property type="protein sequence ID" value="MCC2125382.1"/>
    <property type="molecule type" value="Genomic_DNA"/>
</dbReference>
<gene>
    <name evidence="1" type="ORF">LKD36_04220</name>
</gene>
<comment type="caution">
    <text evidence="1">The sequence shown here is derived from an EMBL/GenBank/DDBJ whole genome shotgun (WGS) entry which is preliminary data.</text>
</comment>
<proteinExistence type="predicted"/>
<dbReference type="PANTHER" id="PTHR13627">
    <property type="entry name" value="FUKUTIN RELATED PROTEIN"/>
    <property type="match status" value="1"/>
</dbReference>
<dbReference type="RefSeq" id="WP_308458828.1">
    <property type="nucleotide sequence ID" value="NZ_JAJEPS010000002.1"/>
</dbReference>
<evidence type="ECO:0000313" key="1">
    <source>
        <dbReference type="EMBL" id="MCC2125382.1"/>
    </source>
</evidence>